<dbReference type="Proteomes" id="UP000801428">
    <property type="component" value="Unassembled WGS sequence"/>
</dbReference>
<feature type="region of interest" description="Disordered" evidence="1">
    <location>
        <begin position="279"/>
        <end position="336"/>
    </location>
</feature>
<comment type="caution">
    <text evidence="2">The sequence shown here is derived from an EMBL/GenBank/DDBJ whole genome shotgun (WGS) entry which is preliminary data.</text>
</comment>
<evidence type="ECO:0000313" key="3">
    <source>
        <dbReference type="Proteomes" id="UP000801428"/>
    </source>
</evidence>
<proteinExistence type="predicted"/>
<reference evidence="2" key="1">
    <citation type="submission" date="2019-04" db="EMBL/GenBank/DDBJ databases">
        <title>Sequencing of skin fungus with MAO and IRED activity.</title>
        <authorList>
            <person name="Marsaioli A.J."/>
            <person name="Bonatto J.M.C."/>
            <person name="Reis Junior O."/>
        </authorList>
    </citation>
    <scope>NUCLEOTIDE SEQUENCE</scope>
    <source>
        <strain evidence="2">30M1</strain>
    </source>
</reference>
<keyword evidence="3" id="KW-1185">Reference proteome</keyword>
<protein>
    <submittedName>
        <fullName evidence="2">Uncharacterized protein</fullName>
    </submittedName>
</protein>
<feature type="compositionally biased region" description="Low complexity" evidence="1">
    <location>
        <begin position="289"/>
        <end position="310"/>
    </location>
</feature>
<name>A0A9P4TGW7_CURKU</name>
<dbReference type="OrthoDB" id="5235440at2759"/>
<dbReference type="EMBL" id="SWKU01000007">
    <property type="protein sequence ID" value="KAF3004772.1"/>
    <property type="molecule type" value="Genomic_DNA"/>
</dbReference>
<feature type="compositionally biased region" description="Polar residues" evidence="1">
    <location>
        <begin position="313"/>
        <end position="323"/>
    </location>
</feature>
<dbReference type="AlphaFoldDB" id="A0A9P4TGW7"/>
<organism evidence="2 3">
    <name type="scientific">Curvularia kusanoi</name>
    <name type="common">Cochliobolus kusanoi</name>
    <dbReference type="NCBI Taxonomy" id="90978"/>
    <lineage>
        <taxon>Eukaryota</taxon>
        <taxon>Fungi</taxon>
        <taxon>Dikarya</taxon>
        <taxon>Ascomycota</taxon>
        <taxon>Pezizomycotina</taxon>
        <taxon>Dothideomycetes</taxon>
        <taxon>Pleosporomycetidae</taxon>
        <taxon>Pleosporales</taxon>
        <taxon>Pleosporineae</taxon>
        <taxon>Pleosporaceae</taxon>
        <taxon>Curvularia</taxon>
    </lineage>
</organism>
<evidence type="ECO:0000256" key="1">
    <source>
        <dbReference type="SAM" id="MobiDB-lite"/>
    </source>
</evidence>
<evidence type="ECO:0000313" key="2">
    <source>
        <dbReference type="EMBL" id="KAF3004772.1"/>
    </source>
</evidence>
<gene>
    <name evidence="2" type="ORF">E8E13_001730</name>
</gene>
<sequence>MPGGVLAAIYEEWRRSFVDPNFEFGHFFATPVRITATGPSSLPEILTAHISLCDQAQHISLDMDIYSVHPLLPAAILVCDRLVEGDGLGPDGCLGLRELAREQIVLVILTGANRISTDVPITLESLEPFALPIERDNATGLDIRRVPLDIAVKFITELECKIDERNDTSSRVPDRSLCVHDTPDGYNRDVKCPLESTTRYHQAKRSPASRIDSQYQVECTSQDNGFYALLGTPNEASTLRMLRDHRSELSHRVVENVVVFGHEDITMEKPQQRSMALLLSAPRSPPSRIPVRSSRLSPPRSRRPSQIPLPVSRSGSLRQSRPSQIPVLSPRPGRTS</sequence>
<accession>A0A9P4TGW7</accession>